<accession>A0A4Y7SNL0</accession>
<dbReference type="EMBL" id="QPFP01000078">
    <property type="protein sequence ID" value="TEB23457.1"/>
    <property type="molecule type" value="Genomic_DNA"/>
</dbReference>
<evidence type="ECO:0000313" key="5">
    <source>
        <dbReference type="Proteomes" id="UP000298030"/>
    </source>
</evidence>
<dbReference type="InterPro" id="IPR056884">
    <property type="entry name" value="NPHP3-like_N"/>
</dbReference>
<keyword evidence="5" id="KW-1185">Reference proteome</keyword>
<gene>
    <name evidence="4" type="ORF">FA13DRAFT_1414612</name>
</gene>
<keyword evidence="1" id="KW-0677">Repeat</keyword>
<dbReference type="Pfam" id="PF24883">
    <property type="entry name" value="NPHP3_N"/>
    <property type="match status" value="1"/>
</dbReference>
<evidence type="ECO:0000256" key="1">
    <source>
        <dbReference type="ARBA" id="ARBA00022737"/>
    </source>
</evidence>
<proteinExistence type="predicted"/>
<dbReference type="OrthoDB" id="3261813at2759"/>
<name>A0A4Y7SNL0_COPMI</name>
<reference evidence="4 5" key="1">
    <citation type="journal article" date="2019" name="Nat. Ecol. Evol.">
        <title>Megaphylogeny resolves global patterns of mushroom evolution.</title>
        <authorList>
            <person name="Varga T."/>
            <person name="Krizsan K."/>
            <person name="Foldi C."/>
            <person name="Dima B."/>
            <person name="Sanchez-Garcia M."/>
            <person name="Sanchez-Ramirez S."/>
            <person name="Szollosi G.J."/>
            <person name="Szarkandi J.G."/>
            <person name="Papp V."/>
            <person name="Albert L."/>
            <person name="Andreopoulos W."/>
            <person name="Angelini C."/>
            <person name="Antonin V."/>
            <person name="Barry K.W."/>
            <person name="Bougher N.L."/>
            <person name="Buchanan P."/>
            <person name="Buyck B."/>
            <person name="Bense V."/>
            <person name="Catcheside P."/>
            <person name="Chovatia M."/>
            <person name="Cooper J."/>
            <person name="Damon W."/>
            <person name="Desjardin D."/>
            <person name="Finy P."/>
            <person name="Geml J."/>
            <person name="Haridas S."/>
            <person name="Hughes K."/>
            <person name="Justo A."/>
            <person name="Karasinski D."/>
            <person name="Kautmanova I."/>
            <person name="Kiss B."/>
            <person name="Kocsube S."/>
            <person name="Kotiranta H."/>
            <person name="LaButti K.M."/>
            <person name="Lechner B.E."/>
            <person name="Liimatainen K."/>
            <person name="Lipzen A."/>
            <person name="Lukacs Z."/>
            <person name="Mihaltcheva S."/>
            <person name="Morgado L.N."/>
            <person name="Niskanen T."/>
            <person name="Noordeloos M.E."/>
            <person name="Ohm R.A."/>
            <person name="Ortiz-Santana B."/>
            <person name="Ovrebo C."/>
            <person name="Racz N."/>
            <person name="Riley R."/>
            <person name="Savchenko A."/>
            <person name="Shiryaev A."/>
            <person name="Soop K."/>
            <person name="Spirin V."/>
            <person name="Szebenyi C."/>
            <person name="Tomsovsky M."/>
            <person name="Tulloss R.E."/>
            <person name="Uehling J."/>
            <person name="Grigoriev I.V."/>
            <person name="Vagvolgyi C."/>
            <person name="Papp T."/>
            <person name="Martin F.M."/>
            <person name="Miettinen O."/>
            <person name="Hibbett D.S."/>
            <person name="Nagy L.G."/>
        </authorList>
    </citation>
    <scope>NUCLEOTIDE SEQUENCE [LARGE SCALE GENOMIC DNA]</scope>
    <source>
        <strain evidence="4 5">FP101781</strain>
    </source>
</reference>
<evidence type="ECO:0000259" key="3">
    <source>
        <dbReference type="Pfam" id="PF24883"/>
    </source>
</evidence>
<evidence type="ECO:0000313" key="4">
    <source>
        <dbReference type="EMBL" id="TEB23457.1"/>
    </source>
</evidence>
<comment type="caution">
    <text evidence="4">The sequence shown here is derived from an EMBL/GenBank/DDBJ whole genome shotgun (WGS) entry which is preliminary data.</text>
</comment>
<dbReference type="AlphaFoldDB" id="A0A4Y7SNL0"/>
<protein>
    <recommendedName>
        <fullName evidence="3">Nephrocystin 3-like N-terminal domain-containing protein</fullName>
    </recommendedName>
</protein>
<feature type="compositionally biased region" description="Polar residues" evidence="2">
    <location>
        <begin position="10"/>
        <end position="24"/>
    </location>
</feature>
<organism evidence="4 5">
    <name type="scientific">Coprinellus micaceus</name>
    <name type="common">Glistening ink-cap mushroom</name>
    <name type="synonym">Coprinus micaceus</name>
    <dbReference type="NCBI Taxonomy" id="71717"/>
    <lineage>
        <taxon>Eukaryota</taxon>
        <taxon>Fungi</taxon>
        <taxon>Dikarya</taxon>
        <taxon>Basidiomycota</taxon>
        <taxon>Agaricomycotina</taxon>
        <taxon>Agaricomycetes</taxon>
        <taxon>Agaricomycetidae</taxon>
        <taxon>Agaricales</taxon>
        <taxon>Agaricineae</taxon>
        <taxon>Psathyrellaceae</taxon>
        <taxon>Coprinellus</taxon>
    </lineage>
</organism>
<dbReference type="STRING" id="71717.A0A4Y7SNL0"/>
<feature type="region of interest" description="Disordered" evidence="2">
    <location>
        <begin position="1"/>
        <end position="24"/>
    </location>
</feature>
<dbReference type="Gene3D" id="3.40.50.300">
    <property type="entry name" value="P-loop containing nucleotide triphosphate hydrolases"/>
    <property type="match status" value="1"/>
</dbReference>
<dbReference type="InterPro" id="IPR027417">
    <property type="entry name" value="P-loop_NTPase"/>
</dbReference>
<sequence>MGSTAGELVSPSTRGGESGIVTNDNSHHIHGSIYNTTNTFNAPITTIQQASTVNLSIPSSSDLELLNTLPKHPDTSSQWSDYLEDSRGGDLKRIRGWGDDLDINESMLWVYGPAGTGKSTLARQLAYDLQSQNRLAASLFLSVLSTDTFGPDTAFRLIGGEIGRFHHKAIPAVAEAARLCHGAALPVLVEMFIRKPLESLHLPHPLIIVMDAADEWRSHYHFITELESLSSLPSLVRFVVLSRSEPRPARFKGISIRPYHLEPVSIEIMQKYLHARFEKIEWPFGRKPRDKDVLSLATMACGLFIWIANVCSLLERPRANPHDTLTTILHHRKLVEETHVLANLYFDADRATVP</sequence>
<dbReference type="Proteomes" id="UP000298030">
    <property type="component" value="Unassembled WGS sequence"/>
</dbReference>
<feature type="domain" description="Nephrocystin 3-like N-terminal" evidence="3">
    <location>
        <begin position="97"/>
        <end position="243"/>
    </location>
</feature>
<evidence type="ECO:0000256" key="2">
    <source>
        <dbReference type="SAM" id="MobiDB-lite"/>
    </source>
</evidence>
<dbReference type="SUPFAM" id="SSF52540">
    <property type="entry name" value="P-loop containing nucleoside triphosphate hydrolases"/>
    <property type="match status" value="1"/>
</dbReference>